<feature type="compositionally biased region" description="Basic and acidic residues" evidence="1">
    <location>
        <begin position="292"/>
        <end position="304"/>
    </location>
</feature>
<dbReference type="Proteomes" id="UP001276659">
    <property type="component" value="Unassembled WGS sequence"/>
</dbReference>
<evidence type="ECO:0008006" key="4">
    <source>
        <dbReference type="Google" id="ProtNLM"/>
    </source>
</evidence>
<dbReference type="EMBL" id="JASNWA010000004">
    <property type="protein sequence ID" value="KAK3176971.1"/>
    <property type="molecule type" value="Genomic_DNA"/>
</dbReference>
<accession>A0AAD9ZE82</accession>
<evidence type="ECO:0000256" key="1">
    <source>
        <dbReference type="SAM" id="MobiDB-lite"/>
    </source>
</evidence>
<protein>
    <recommendedName>
        <fullName evidence="4">SprT-like domain-containing protein</fullName>
    </recommendedName>
</protein>
<proteinExistence type="predicted"/>
<evidence type="ECO:0000313" key="3">
    <source>
        <dbReference type="Proteomes" id="UP001276659"/>
    </source>
</evidence>
<name>A0AAD9ZE82_9LECA</name>
<feature type="compositionally biased region" description="Acidic residues" evidence="1">
    <location>
        <begin position="270"/>
        <end position="280"/>
    </location>
</feature>
<gene>
    <name evidence="2" type="ORF">OEA41_008297</name>
</gene>
<organism evidence="2 3">
    <name type="scientific">Lepraria neglecta</name>
    <dbReference type="NCBI Taxonomy" id="209136"/>
    <lineage>
        <taxon>Eukaryota</taxon>
        <taxon>Fungi</taxon>
        <taxon>Dikarya</taxon>
        <taxon>Ascomycota</taxon>
        <taxon>Pezizomycotina</taxon>
        <taxon>Lecanoromycetes</taxon>
        <taxon>OSLEUM clade</taxon>
        <taxon>Lecanoromycetidae</taxon>
        <taxon>Lecanorales</taxon>
        <taxon>Lecanorineae</taxon>
        <taxon>Stereocaulaceae</taxon>
        <taxon>Lepraria</taxon>
    </lineage>
</organism>
<evidence type="ECO:0000313" key="2">
    <source>
        <dbReference type="EMBL" id="KAK3176971.1"/>
    </source>
</evidence>
<keyword evidence="3" id="KW-1185">Reference proteome</keyword>
<sequence length="304" mass="33985">MIDASEAKPNIPVLFDEGSPYDCTQEDIDDYTEIPIGNETAHFTPVHEATRQIISFLDPNSTPSTPVLTTLDRLKTARWADQWGPDVVIKAVHDMDTAIFNGALRGKIAVLWADTELIREVAQDQQKMVLGMTASFGEIDPGTAMVYLNSDEIFKEPEPQKKMWETVIHELVHAYLDVTCGDFEPHPVDVTKGDSYSGGHGFVFRSILNVIFFRVEIYIGGPMTDALYQWGPKMMSVMPLWVKYSLEGDEEAINELSASMANTSKITEPKDEEDIPESEPEAAGPESNTTDLPKEEIREELNKD</sequence>
<dbReference type="AlphaFoldDB" id="A0AAD9ZE82"/>
<feature type="region of interest" description="Disordered" evidence="1">
    <location>
        <begin position="259"/>
        <end position="304"/>
    </location>
</feature>
<comment type="caution">
    <text evidence="2">The sequence shown here is derived from an EMBL/GenBank/DDBJ whole genome shotgun (WGS) entry which is preliminary data.</text>
</comment>
<reference evidence="2" key="1">
    <citation type="submission" date="2022-11" db="EMBL/GenBank/DDBJ databases">
        <title>Chromosomal genome sequence assembly and mating type (MAT) locus characterization of the leprose asexual lichenized fungus Lepraria neglecta (Nyl.) Erichsen.</title>
        <authorList>
            <person name="Allen J.L."/>
            <person name="Pfeffer B."/>
        </authorList>
    </citation>
    <scope>NUCLEOTIDE SEQUENCE</scope>
    <source>
        <strain evidence="2">Allen 5258</strain>
    </source>
</reference>